<reference evidence="3 4" key="1">
    <citation type="journal article" date="2007" name="Nature">
        <title>Evolution of genes and genomes on the Drosophila phylogeny.</title>
        <authorList>
            <consortium name="Drosophila 12 Genomes Consortium"/>
            <person name="Clark A.G."/>
            <person name="Eisen M.B."/>
            <person name="Smith D.R."/>
            <person name="Bergman C.M."/>
            <person name="Oliver B."/>
            <person name="Markow T.A."/>
            <person name="Kaufman T.C."/>
            <person name="Kellis M."/>
            <person name="Gelbart W."/>
            <person name="Iyer V.N."/>
            <person name="Pollard D.A."/>
            <person name="Sackton T.B."/>
            <person name="Larracuente A.M."/>
            <person name="Singh N.D."/>
            <person name="Abad J.P."/>
            <person name="Abt D.N."/>
            <person name="Adryan B."/>
            <person name="Aguade M."/>
            <person name="Akashi H."/>
            <person name="Anderson W.W."/>
            <person name="Aquadro C.F."/>
            <person name="Ardell D.H."/>
            <person name="Arguello R."/>
            <person name="Artieri C.G."/>
            <person name="Barbash D.A."/>
            <person name="Barker D."/>
            <person name="Barsanti P."/>
            <person name="Batterham P."/>
            <person name="Batzoglou S."/>
            <person name="Begun D."/>
            <person name="Bhutkar A."/>
            <person name="Blanco E."/>
            <person name="Bosak S.A."/>
            <person name="Bradley R.K."/>
            <person name="Brand A.D."/>
            <person name="Brent M.R."/>
            <person name="Brooks A.N."/>
            <person name="Brown R.H."/>
            <person name="Butlin R.K."/>
            <person name="Caggese C."/>
            <person name="Calvi B.R."/>
            <person name="Bernardo de Carvalho A."/>
            <person name="Caspi A."/>
            <person name="Castrezana S."/>
            <person name="Celniker S.E."/>
            <person name="Chang J.L."/>
            <person name="Chapple C."/>
            <person name="Chatterji S."/>
            <person name="Chinwalla A."/>
            <person name="Civetta A."/>
            <person name="Clifton S.W."/>
            <person name="Comeron J.M."/>
            <person name="Costello J.C."/>
            <person name="Coyne J.A."/>
            <person name="Daub J."/>
            <person name="David R.G."/>
            <person name="Delcher A.L."/>
            <person name="Delehaunty K."/>
            <person name="Do C.B."/>
            <person name="Ebling H."/>
            <person name="Edwards K."/>
            <person name="Eickbush T."/>
            <person name="Evans J.D."/>
            <person name="Filipski A."/>
            <person name="Findeiss S."/>
            <person name="Freyhult E."/>
            <person name="Fulton L."/>
            <person name="Fulton R."/>
            <person name="Garcia A.C."/>
            <person name="Gardiner A."/>
            <person name="Garfield D.A."/>
            <person name="Garvin B.E."/>
            <person name="Gibson G."/>
            <person name="Gilbert D."/>
            <person name="Gnerre S."/>
            <person name="Godfrey J."/>
            <person name="Good R."/>
            <person name="Gotea V."/>
            <person name="Gravely B."/>
            <person name="Greenberg A.J."/>
            <person name="Griffiths-Jones S."/>
            <person name="Gross S."/>
            <person name="Guigo R."/>
            <person name="Gustafson E.A."/>
            <person name="Haerty W."/>
            <person name="Hahn M.W."/>
            <person name="Halligan D.L."/>
            <person name="Halpern A.L."/>
            <person name="Halter G.M."/>
            <person name="Han M.V."/>
            <person name="Heger A."/>
            <person name="Hillier L."/>
            <person name="Hinrichs A.S."/>
            <person name="Holmes I."/>
            <person name="Hoskins R.A."/>
            <person name="Hubisz M.J."/>
            <person name="Hultmark D."/>
            <person name="Huntley M.A."/>
            <person name="Jaffe D.B."/>
            <person name="Jagadeeshan S."/>
            <person name="Jeck W.R."/>
            <person name="Johnson J."/>
            <person name="Jones C.D."/>
            <person name="Jordan W.C."/>
            <person name="Karpen G.H."/>
            <person name="Kataoka E."/>
            <person name="Keightley P.D."/>
            <person name="Kheradpour P."/>
            <person name="Kirkness E.F."/>
            <person name="Koerich L.B."/>
            <person name="Kristiansen K."/>
            <person name="Kudrna D."/>
            <person name="Kulathinal R.J."/>
            <person name="Kumar S."/>
            <person name="Kwok R."/>
            <person name="Lander E."/>
            <person name="Langley C.H."/>
            <person name="Lapoint R."/>
            <person name="Lazzaro B.P."/>
            <person name="Lee S.J."/>
            <person name="Levesque L."/>
            <person name="Li R."/>
            <person name="Lin C.F."/>
            <person name="Lin M.F."/>
            <person name="Lindblad-Toh K."/>
            <person name="Llopart A."/>
            <person name="Long M."/>
            <person name="Low L."/>
            <person name="Lozovsky E."/>
            <person name="Lu J."/>
            <person name="Luo M."/>
            <person name="Machado C.A."/>
            <person name="Makalowski W."/>
            <person name="Marzo M."/>
            <person name="Matsuda M."/>
            <person name="Matzkin L."/>
            <person name="McAllister B."/>
            <person name="McBride C.S."/>
            <person name="McKernan B."/>
            <person name="McKernan K."/>
            <person name="Mendez-Lago M."/>
            <person name="Minx P."/>
            <person name="Mollenhauer M.U."/>
            <person name="Montooth K."/>
            <person name="Mount S.M."/>
            <person name="Mu X."/>
            <person name="Myers E."/>
            <person name="Negre B."/>
            <person name="Newfeld S."/>
            <person name="Nielsen R."/>
            <person name="Noor M.A."/>
            <person name="O'Grady P."/>
            <person name="Pachter L."/>
            <person name="Papaceit M."/>
            <person name="Parisi M.J."/>
            <person name="Parisi M."/>
            <person name="Parts L."/>
            <person name="Pedersen J.S."/>
            <person name="Pesole G."/>
            <person name="Phillippy A.M."/>
            <person name="Ponting C.P."/>
            <person name="Pop M."/>
            <person name="Porcelli D."/>
            <person name="Powell J.R."/>
            <person name="Prohaska S."/>
            <person name="Pruitt K."/>
            <person name="Puig M."/>
            <person name="Quesneville H."/>
            <person name="Ram K.R."/>
            <person name="Rand D."/>
            <person name="Rasmussen M.D."/>
            <person name="Reed L.K."/>
            <person name="Reenan R."/>
            <person name="Reily A."/>
            <person name="Remington K.A."/>
            <person name="Rieger T.T."/>
            <person name="Ritchie M.G."/>
            <person name="Robin C."/>
            <person name="Rogers Y.H."/>
            <person name="Rohde C."/>
            <person name="Rozas J."/>
            <person name="Rubenfield M.J."/>
            <person name="Ruiz A."/>
            <person name="Russo S."/>
            <person name="Salzberg S.L."/>
            <person name="Sanchez-Gracia A."/>
            <person name="Saranga D.J."/>
            <person name="Sato H."/>
            <person name="Schaeffer S.W."/>
            <person name="Schatz M.C."/>
            <person name="Schlenke T."/>
            <person name="Schwartz R."/>
            <person name="Segarra C."/>
            <person name="Singh R.S."/>
            <person name="Sirot L."/>
            <person name="Sirota M."/>
            <person name="Sisneros N.B."/>
            <person name="Smith C.D."/>
            <person name="Smith T.F."/>
            <person name="Spieth J."/>
            <person name="Stage D.E."/>
            <person name="Stark A."/>
            <person name="Stephan W."/>
            <person name="Strausberg R.L."/>
            <person name="Strempel S."/>
            <person name="Sturgill D."/>
            <person name="Sutton G."/>
            <person name="Sutton G.G."/>
            <person name="Tao W."/>
            <person name="Teichmann S."/>
            <person name="Tobari Y.N."/>
            <person name="Tomimura Y."/>
            <person name="Tsolas J.M."/>
            <person name="Valente V.L."/>
            <person name="Venter E."/>
            <person name="Venter J.C."/>
            <person name="Vicario S."/>
            <person name="Vieira F.G."/>
            <person name="Vilella A.J."/>
            <person name="Villasante A."/>
            <person name="Walenz B."/>
            <person name="Wang J."/>
            <person name="Wasserman M."/>
            <person name="Watts T."/>
            <person name="Wilson D."/>
            <person name="Wilson R.K."/>
            <person name="Wing R.A."/>
            <person name="Wolfner M.F."/>
            <person name="Wong A."/>
            <person name="Wong G.K."/>
            <person name="Wu C.I."/>
            <person name="Wu G."/>
            <person name="Yamamoto D."/>
            <person name="Yang H.P."/>
            <person name="Yang S.P."/>
            <person name="Yorke J.A."/>
            <person name="Yoshida K."/>
            <person name="Zdobnov E."/>
            <person name="Zhang P."/>
            <person name="Zhang Y."/>
            <person name="Zimin A.V."/>
            <person name="Baldwin J."/>
            <person name="Abdouelleil A."/>
            <person name="Abdulkadir J."/>
            <person name="Abebe A."/>
            <person name="Abera B."/>
            <person name="Abreu J."/>
            <person name="Acer S.C."/>
            <person name="Aftuck L."/>
            <person name="Alexander A."/>
            <person name="An P."/>
            <person name="Anderson E."/>
            <person name="Anderson S."/>
            <person name="Arachi H."/>
            <person name="Azer M."/>
            <person name="Bachantsang P."/>
            <person name="Barry A."/>
            <person name="Bayul T."/>
            <person name="Berlin A."/>
            <person name="Bessette D."/>
            <person name="Bloom T."/>
            <person name="Blye J."/>
            <person name="Boguslavskiy L."/>
            <person name="Bonnet C."/>
            <person name="Boukhgalter B."/>
            <person name="Bourzgui I."/>
            <person name="Brown A."/>
            <person name="Cahill P."/>
            <person name="Channer S."/>
            <person name="Cheshatsang Y."/>
            <person name="Chuda L."/>
            <person name="Citroen M."/>
            <person name="Collymore A."/>
            <person name="Cooke P."/>
            <person name="Costello M."/>
            <person name="D'Aco K."/>
            <person name="Daza R."/>
            <person name="De Haan G."/>
            <person name="DeGray S."/>
            <person name="DeMaso C."/>
            <person name="Dhargay N."/>
            <person name="Dooley K."/>
            <person name="Dooley E."/>
            <person name="Doricent M."/>
            <person name="Dorje P."/>
            <person name="Dorjee K."/>
            <person name="Dupes A."/>
            <person name="Elong R."/>
            <person name="Falk J."/>
            <person name="Farina A."/>
            <person name="Faro S."/>
            <person name="Ferguson D."/>
            <person name="Fisher S."/>
            <person name="Foley C.D."/>
            <person name="Franke A."/>
            <person name="Friedrich D."/>
            <person name="Gadbois L."/>
            <person name="Gearin G."/>
            <person name="Gearin C.R."/>
            <person name="Giannoukos G."/>
            <person name="Goode T."/>
            <person name="Graham J."/>
            <person name="Grandbois E."/>
            <person name="Grewal S."/>
            <person name="Gyaltsen K."/>
            <person name="Hafez N."/>
            <person name="Hagos B."/>
            <person name="Hall J."/>
            <person name="Henson C."/>
            <person name="Hollinger A."/>
            <person name="Honan T."/>
            <person name="Huard M.D."/>
            <person name="Hughes L."/>
            <person name="Hurhula B."/>
            <person name="Husby M.E."/>
            <person name="Kamat A."/>
            <person name="Kanga B."/>
            <person name="Kashin S."/>
            <person name="Khazanovich D."/>
            <person name="Kisner P."/>
            <person name="Lance K."/>
            <person name="Lara M."/>
            <person name="Lee W."/>
            <person name="Lennon N."/>
            <person name="Letendre F."/>
            <person name="LeVine R."/>
            <person name="Lipovsky A."/>
            <person name="Liu X."/>
            <person name="Liu J."/>
            <person name="Liu S."/>
            <person name="Lokyitsang T."/>
            <person name="Lokyitsang Y."/>
            <person name="Lubonja R."/>
            <person name="Lui A."/>
            <person name="MacDonald P."/>
            <person name="Magnisalis V."/>
            <person name="Maru K."/>
            <person name="Matthews C."/>
            <person name="McCusker W."/>
            <person name="McDonough S."/>
            <person name="Mehta T."/>
            <person name="Meldrim J."/>
            <person name="Meneus L."/>
            <person name="Mihai O."/>
            <person name="Mihalev A."/>
            <person name="Mihova T."/>
            <person name="Mittelman R."/>
            <person name="Mlenga V."/>
            <person name="Montmayeur A."/>
            <person name="Mulrain L."/>
            <person name="Navidi A."/>
            <person name="Naylor J."/>
            <person name="Negash T."/>
            <person name="Nguyen T."/>
            <person name="Nguyen N."/>
            <person name="Nicol R."/>
            <person name="Norbu C."/>
            <person name="Norbu N."/>
            <person name="Novod N."/>
            <person name="O'Neill B."/>
            <person name="Osman S."/>
            <person name="Markiewicz E."/>
            <person name="Oyono O.L."/>
            <person name="Patti C."/>
            <person name="Phunkhang P."/>
            <person name="Pierre F."/>
            <person name="Priest M."/>
            <person name="Raghuraman S."/>
            <person name="Rege F."/>
            <person name="Reyes R."/>
            <person name="Rise C."/>
            <person name="Rogov P."/>
            <person name="Ross K."/>
            <person name="Ryan E."/>
            <person name="Settipalli S."/>
            <person name="Shea T."/>
            <person name="Sherpa N."/>
            <person name="Shi L."/>
            <person name="Shih D."/>
            <person name="Sparrow T."/>
            <person name="Spaulding J."/>
            <person name="Stalker J."/>
            <person name="Stange-Thomann N."/>
            <person name="Stavropoulos S."/>
            <person name="Stone C."/>
            <person name="Strader C."/>
            <person name="Tesfaye S."/>
            <person name="Thomson T."/>
            <person name="Thoulutsang Y."/>
            <person name="Thoulutsang D."/>
            <person name="Topham K."/>
            <person name="Topping I."/>
            <person name="Tsamla T."/>
            <person name="Vassiliev H."/>
            <person name="Vo A."/>
            <person name="Wangchuk T."/>
            <person name="Wangdi T."/>
            <person name="Weiand M."/>
            <person name="Wilkinson J."/>
            <person name="Wilson A."/>
            <person name="Yadav S."/>
            <person name="Young G."/>
            <person name="Yu Q."/>
            <person name="Zembek L."/>
            <person name="Zhong D."/>
            <person name="Zimmer A."/>
            <person name="Zwirko Z."/>
            <person name="Jaffe D.B."/>
            <person name="Alvarez P."/>
            <person name="Brockman W."/>
            <person name="Butler J."/>
            <person name="Chin C."/>
            <person name="Gnerre S."/>
            <person name="Grabherr M."/>
            <person name="Kleber M."/>
            <person name="Mauceli E."/>
            <person name="MacCallum I."/>
        </authorList>
    </citation>
    <scope>NUCLEOTIDE SEQUENCE [LARGE SCALE GENOMIC DNA]</scope>
    <source>
        <strain evidence="4">MSH-3 / Tucson 14011-0111.49</strain>
    </source>
</reference>
<gene>
    <name evidence="3" type="primary">Dper\GL23579</name>
    <name evidence="3" type="ORF">Dper_GL23579</name>
</gene>
<evidence type="ECO:0000313" key="3">
    <source>
        <dbReference type="EMBL" id="EDW24063.1"/>
    </source>
</evidence>
<evidence type="ECO:0000256" key="1">
    <source>
        <dbReference type="SAM" id="Coils"/>
    </source>
</evidence>
<dbReference type="EMBL" id="CH479179">
    <property type="protein sequence ID" value="EDW24063.1"/>
    <property type="molecule type" value="Genomic_DNA"/>
</dbReference>
<dbReference type="SMR" id="B4G2L8"/>
<feature type="compositionally biased region" description="Basic and acidic residues" evidence="2">
    <location>
        <begin position="191"/>
        <end position="205"/>
    </location>
</feature>
<name>B4G2L8_DROPE</name>
<protein>
    <submittedName>
        <fullName evidence="3">GL23579</fullName>
    </submittedName>
</protein>
<feature type="region of interest" description="Disordered" evidence="2">
    <location>
        <begin position="186"/>
        <end position="260"/>
    </location>
</feature>
<dbReference type="AlphaFoldDB" id="B4G2L8"/>
<organism evidence="4">
    <name type="scientific">Drosophila persimilis</name>
    <name type="common">Fruit fly</name>
    <dbReference type="NCBI Taxonomy" id="7234"/>
    <lineage>
        <taxon>Eukaryota</taxon>
        <taxon>Metazoa</taxon>
        <taxon>Ecdysozoa</taxon>
        <taxon>Arthropoda</taxon>
        <taxon>Hexapoda</taxon>
        <taxon>Insecta</taxon>
        <taxon>Pterygota</taxon>
        <taxon>Neoptera</taxon>
        <taxon>Endopterygota</taxon>
        <taxon>Diptera</taxon>
        <taxon>Brachycera</taxon>
        <taxon>Muscomorpha</taxon>
        <taxon>Ephydroidea</taxon>
        <taxon>Drosophilidae</taxon>
        <taxon>Drosophila</taxon>
        <taxon>Sophophora</taxon>
    </lineage>
</organism>
<sequence length="470" mass="54399">MPSKSTSASQTRRKHILIQMSQLASQIKELQDTYQQVHLQLKHLRMVAGQSQRPHKKRTRKHIHLIVQQIRTKLAQEQGMLSLQMSKRLRKKMKMLKQVAHKTPQSWKSFKYVIRRLDLAMSGLLPIELALSPAPRQSDKPRASTDASLGHYRVPSPVDRASLRSSLPLSIGVLKEATPKIRSVETSLTTLKEEPRRSQTKEKSYNHRRSRKRKSSPRPRARPKMAEVKTDSEVPQDITVKAKLESSRTPGETKTGSKESLHKPLDIMACIRSAITISMTSFISKVSVNSEVDDDLLEEDNLREDRIKKESHQRQKRPQHSPSLTYHSNIEIDTTVPEPVHEQLELNVAELREGWERYFAELEKSPMELLLEQRRNEKAALEVQRQEAQLKEAERQRRLLERQTKPWRRRRTKKMVQDDVPTSGLVPQSEKAHQEVCPECGMSFCYSEHNERPIIVTKGMINKFKYLRAG</sequence>
<feature type="coiled-coil region" evidence="1">
    <location>
        <begin position="367"/>
        <end position="403"/>
    </location>
</feature>
<evidence type="ECO:0000313" key="4">
    <source>
        <dbReference type="Proteomes" id="UP000008744"/>
    </source>
</evidence>
<feature type="region of interest" description="Disordered" evidence="2">
    <location>
        <begin position="304"/>
        <end position="324"/>
    </location>
</feature>
<feature type="compositionally biased region" description="Basic residues" evidence="2">
    <location>
        <begin position="206"/>
        <end position="223"/>
    </location>
</feature>
<dbReference type="Proteomes" id="UP000008744">
    <property type="component" value="Unassembled WGS sequence"/>
</dbReference>
<evidence type="ECO:0000256" key="2">
    <source>
        <dbReference type="SAM" id="MobiDB-lite"/>
    </source>
</evidence>
<proteinExistence type="predicted"/>
<feature type="region of interest" description="Disordered" evidence="2">
    <location>
        <begin position="134"/>
        <end position="155"/>
    </location>
</feature>
<dbReference type="HOGENOM" id="CLU_581752_0_0_1"/>
<dbReference type="OMA" id="DIMACIR"/>
<feature type="compositionally biased region" description="Basic and acidic residues" evidence="2">
    <location>
        <begin position="304"/>
        <end position="313"/>
    </location>
</feature>
<accession>B4G2L8</accession>
<keyword evidence="1" id="KW-0175">Coiled coil</keyword>
<feature type="region of interest" description="Disordered" evidence="2">
    <location>
        <begin position="407"/>
        <end position="427"/>
    </location>
</feature>
<keyword evidence="4" id="KW-1185">Reference proteome</keyword>